<gene>
    <name evidence="5" type="ORF">C8J48_0578</name>
</gene>
<evidence type="ECO:0000256" key="2">
    <source>
        <dbReference type="ARBA" id="ARBA00022630"/>
    </source>
</evidence>
<dbReference type="SUPFAM" id="SSF50475">
    <property type="entry name" value="FMN-binding split barrel"/>
    <property type="match status" value="1"/>
</dbReference>
<dbReference type="EMBL" id="PZZP01000001">
    <property type="protein sequence ID" value="PTM58006.1"/>
    <property type="molecule type" value="Genomic_DNA"/>
</dbReference>
<keyword evidence="2" id="KW-0285">Flavoprotein</keyword>
<reference evidence="5 6" key="1">
    <citation type="submission" date="2018-04" db="EMBL/GenBank/DDBJ databases">
        <title>Genomic Encyclopedia of Archaeal and Bacterial Type Strains, Phase II (KMG-II): from individual species to whole genera.</title>
        <authorList>
            <person name="Goeker M."/>
        </authorList>
    </citation>
    <scope>NUCLEOTIDE SEQUENCE [LARGE SCALE GENOMIC DNA]</scope>
    <source>
        <strain evidence="5 6">DSM 45169</strain>
    </source>
</reference>
<dbReference type="Gene3D" id="2.30.110.10">
    <property type="entry name" value="Electron Transport, Fmn-binding Protein, Chain A"/>
    <property type="match status" value="1"/>
</dbReference>
<evidence type="ECO:0000259" key="4">
    <source>
        <dbReference type="Pfam" id="PF01613"/>
    </source>
</evidence>
<protein>
    <submittedName>
        <fullName evidence="5">Flavin reductase (DIM6/NTAB) family NADH-FMN oxidoreductase RutF</fullName>
    </submittedName>
</protein>
<evidence type="ECO:0000313" key="5">
    <source>
        <dbReference type="EMBL" id="PTM58006.1"/>
    </source>
</evidence>
<proteinExistence type="inferred from homology"/>
<organism evidence="5 6">
    <name type="scientific">Desmospora activa DSM 45169</name>
    <dbReference type="NCBI Taxonomy" id="1121389"/>
    <lineage>
        <taxon>Bacteria</taxon>
        <taxon>Bacillati</taxon>
        <taxon>Bacillota</taxon>
        <taxon>Bacilli</taxon>
        <taxon>Bacillales</taxon>
        <taxon>Thermoactinomycetaceae</taxon>
        <taxon>Desmospora</taxon>
    </lineage>
</organism>
<dbReference type="InterPro" id="IPR052174">
    <property type="entry name" value="Flavoredoxin"/>
</dbReference>
<dbReference type="InterPro" id="IPR012349">
    <property type="entry name" value="Split_barrel_FMN-bd"/>
</dbReference>
<dbReference type="GO" id="GO:0016646">
    <property type="term" value="F:oxidoreductase activity, acting on the CH-NH group of donors, NAD or NADP as acceptor"/>
    <property type="evidence" value="ECO:0007669"/>
    <property type="project" value="UniProtKB-ARBA"/>
</dbReference>
<comment type="cofactor">
    <cofactor evidence="1">
        <name>FMN</name>
        <dbReference type="ChEBI" id="CHEBI:58210"/>
    </cofactor>
</comment>
<keyword evidence="6" id="KW-1185">Reference proteome</keyword>
<dbReference type="PANTHER" id="PTHR43567">
    <property type="entry name" value="FLAVOREDOXIN-RELATED-RELATED"/>
    <property type="match status" value="1"/>
</dbReference>
<dbReference type="GO" id="GO:0010181">
    <property type="term" value="F:FMN binding"/>
    <property type="evidence" value="ECO:0007669"/>
    <property type="project" value="InterPro"/>
</dbReference>
<evidence type="ECO:0000256" key="3">
    <source>
        <dbReference type="ARBA" id="ARBA00038054"/>
    </source>
</evidence>
<dbReference type="Pfam" id="PF01613">
    <property type="entry name" value="Flavin_Reduct"/>
    <property type="match status" value="1"/>
</dbReference>
<sequence length="200" mass="22530">MSDHMQIKPKILYYGTPVLLLSTLNEDGSTNISPLSSSWALGPYIILGLGIGGKAFENLNRNPECVINLPAQHLWEQVEKLAPLTGKHPVPEMKQRMGFRYCKAKFSEAGFTPQRSAVVRPERIWECPLQIEARVKAIRVPSYSGEIVIVETESICVHASKEILTSEGYIDPTKWKPLIYNFRHYFGLGLPMGKTFRAEV</sequence>
<name>A0A2T4Z7Y7_9BACL</name>
<evidence type="ECO:0000256" key="1">
    <source>
        <dbReference type="ARBA" id="ARBA00001917"/>
    </source>
</evidence>
<dbReference type="AlphaFoldDB" id="A0A2T4Z7Y7"/>
<dbReference type="Proteomes" id="UP000241639">
    <property type="component" value="Unassembled WGS sequence"/>
</dbReference>
<comment type="caution">
    <text evidence="5">The sequence shown here is derived from an EMBL/GenBank/DDBJ whole genome shotgun (WGS) entry which is preliminary data.</text>
</comment>
<dbReference type="InterPro" id="IPR002563">
    <property type="entry name" value="Flavin_Rdtase-like_dom"/>
</dbReference>
<evidence type="ECO:0000313" key="6">
    <source>
        <dbReference type="Proteomes" id="UP000241639"/>
    </source>
</evidence>
<accession>A0A2T4Z7Y7</accession>
<comment type="similarity">
    <text evidence="3">Belongs to the flavoredoxin family.</text>
</comment>
<dbReference type="PANTHER" id="PTHR43567:SF1">
    <property type="entry name" value="FLAVOREDOXIN"/>
    <property type="match status" value="1"/>
</dbReference>
<feature type="domain" description="Flavin reductase like" evidence="4">
    <location>
        <begin position="14"/>
        <end position="188"/>
    </location>
</feature>